<accession>A0A2V5LCX5</accession>
<keyword evidence="4" id="KW-0808">Transferase</keyword>
<gene>
    <name evidence="12" type="ORF">CVV68_05460</name>
</gene>
<dbReference type="Gene3D" id="3.90.1150.10">
    <property type="entry name" value="Aspartate Aminotransferase, domain 1"/>
    <property type="match status" value="1"/>
</dbReference>
<proteinExistence type="inferred from homology"/>
<feature type="domain" description="Aminotransferase class V" evidence="11">
    <location>
        <begin position="2"/>
        <end position="139"/>
    </location>
</feature>
<organism evidence="12 13">
    <name type="scientific">Arthrobacter livingstonensis</name>
    <dbReference type="NCBI Taxonomy" id="670078"/>
    <lineage>
        <taxon>Bacteria</taxon>
        <taxon>Bacillati</taxon>
        <taxon>Actinomycetota</taxon>
        <taxon>Actinomycetes</taxon>
        <taxon>Micrococcales</taxon>
        <taxon>Micrococcaceae</taxon>
        <taxon>Arthrobacter</taxon>
    </lineage>
</organism>
<evidence type="ECO:0000313" key="12">
    <source>
        <dbReference type="EMBL" id="PYI68742.1"/>
    </source>
</evidence>
<keyword evidence="6" id="KW-0663">Pyridoxal phosphate</keyword>
<comment type="cofactor">
    <cofactor evidence="1 10">
        <name>pyridoxal 5'-phosphate</name>
        <dbReference type="ChEBI" id="CHEBI:597326"/>
    </cofactor>
</comment>
<evidence type="ECO:0000256" key="9">
    <source>
        <dbReference type="ARBA" id="ARBA00050776"/>
    </source>
</evidence>
<evidence type="ECO:0000256" key="8">
    <source>
        <dbReference type="ARBA" id="ARBA00023014"/>
    </source>
</evidence>
<dbReference type="EC" id="2.8.1.7" evidence="3"/>
<keyword evidence="13" id="KW-1185">Reference proteome</keyword>
<evidence type="ECO:0000256" key="7">
    <source>
        <dbReference type="ARBA" id="ARBA00023004"/>
    </source>
</evidence>
<dbReference type="InterPro" id="IPR000192">
    <property type="entry name" value="Aminotrans_V_dom"/>
</dbReference>
<dbReference type="GO" id="GO:0046872">
    <property type="term" value="F:metal ion binding"/>
    <property type="evidence" value="ECO:0007669"/>
    <property type="project" value="UniProtKB-KW"/>
</dbReference>
<dbReference type="GO" id="GO:0031071">
    <property type="term" value="F:cysteine desulfurase activity"/>
    <property type="evidence" value="ECO:0007669"/>
    <property type="project" value="UniProtKB-EC"/>
</dbReference>
<dbReference type="Gene3D" id="3.40.640.10">
    <property type="entry name" value="Type I PLP-dependent aspartate aminotransferase-like (Major domain)"/>
    <property type="match status" value="1"/>
</dbReference>
<name>A0A2V5LCX5_9MICC</name>
<evidence type="ECO:0000259" key="11">
    <source>
        <dbReference type="Pfam" id="PF00266"/>
    </source>
</evidence>
<evidence type="ECO:0000256" key="3">
    <source>
        <dbReference type="ARBA" id="ARBA00012239"/>
    </source>
</evidence>
<evidence type="ECO:0000256" key="5">
    <source>
        <dbReference type="ARBA" id="ARBA00022723"/>
    </source>
</evidence>
<dbReference type="PIRSF" id="PIRSF005572">
    <property type="entry name" value="NifS"/>
    <property type="match status" value="1"/>
</dbReference>
<evidence type="ECO:0000256" key="1">
    <source>
        <dbReference type="ARBA" id="ARBA00001933"/>
    </source>
</evidence>
<dbReference type="Pfam" id="PF00266">
    <property type="entry name" value="Aminotran_5"/>
    <property type="match status" value="2"/>
</dbReference>
<dbReference type="InterPro" id="IPR015421">
    <property type="entry name" value="PyrdxlP-dep_Trfase_major"/>
</dbReference>
<sequence length="416" mass="42890">MIFLDAAATTPVRREAIEAMFPFLTNQFGNPSSHHGLGEAAAAALASARGQAADVLGCHPDELTFTSGGTEADNLALKGIALARRAADPRRNRVVISAIEHPAIADSADYLRRVHGFVIDVVPVGADAVVDPAGFVSVLSGSQRESGRNDAGSRLGSSSAAWVPGSDVAVASVMYANNEVGTVQDIRALAAEARDLGVPFHTDAVQAAGWLDLNVARLGVDALSISGHKLGAPKGVGLLFIRGGVQFEPLIHGGGQERGTRSGTENVAFAVALATALRLSEAARPAAVERATALRDGFIDRVLAQVASAGLTGHRTRRLPSVASFCFPGTSGESVLLELERRSIICSSGSACAAGSDEPSAVLTAMGVEREVAQTALRFSFGAEVTSGQLDTAAEELVAAVERMGRLGSLHRSGAE</sequence>
<evidence type="ECO:0000256" key="4">
    <source>
        <dbReference type="ARBA" id="ARBA00022679"/>
    </source>
</evidence>
<dbReference type="PANTHER" id="PTHR11601">
    <property type="entry name" value="CYSTEINE DESULFURYLASE FAMILY MEMBER"/>
    <property type="match status" value="1"/>
</dbReference>
<dbReference type="EMBL" id="QJVD01000004">
    <property type="protein sequence ID" value="PYI68742.1"/>
    <property type="molecule type" value="Genomic_DNA"/>
</dbReference>
<dbReference type="GO" id="GO:0051536">
    <property type="term" value="F:iron-sulfur cluster binding"/>
    <property type="evidence" value="ECO:0007669"/>
    <property type="project" value="UniProtKB-KW"/>
</dbReference>
<comment type="caution">
    <text evidence="12">The sequence shown here is derived from an EMBL/GenBank/DDBJ whole genome shotgun (WGS) entry which is preliminary data.</text>
</comment>
<dbReference type="RefSeq" id="WP_110499994.1">
    <property type="nucleotide sequence ID" value="NZ_QJVD01000004.1"/>
</dbReference>
<dbReference type="Gene3D" id="1.10.260.50">
    <property type="match status" value="1"/>
</dbReference>
<evidence type="ECO:0000256" key="10">
    <source>
        <dbReference type="RuleBase" id="RU004504"/>
    </source>
</evidence>
<dbReference type="InterPro" id="IPR020578">
    <property type="entry name" value="Aminotrans_V_PyrdxlP_BS"/>
</dbReference>
<keyword evidence="8" id="KW-0411">Iron-sulfur</keyword>
<reference evidence="12 13" key="1">
    <citation type="submission" date="2018-05" db="EMBL/GenBank/DDBJ databases">
        <title>Genetic diversity of glacier-inhabiting Cryobacterium bacteria in China and description of Cryobacterium mengkeensis sp. nov. and Arthrobacter glacialis sp. nov.</title>
        <authorList>
            <person name="Liu Q."/>
            <person name="Xin Y.-H."/>
        </authorList>
    </citation>
    <scope>NUCLEOTIDE SEQUENCE [LARGE SCALE GENOMIC DNA]</scope>
    <source>
        <strain evidence="12 13">LI2</strain>
    </source>
</reference>
<dbReference type="OrthoDB" id="9808002at2"/>
<evidence type="ECO:0000256" key="2">
    <source>
        <dbReference type="ARBA" id="ARBA00006490"/>
    </source>
</evidence>
<dbReference type="PROSITE" id="PS00595">
    <property type="entry name" value="AA_TRANSFER_CLASS_5"/>
    <property type="match status" value="1"/>
</dbReference>
<evidence type="ECO:0000256" key="6">
    <source>
        <dbReference type="ARBA" id="ARBA00022898"/>
    </source>
</evidence>
<dbReference type="InterPro" id="IPR015424">
    <property type="entry name" value="PyrdxlP-dep_Trfase"/>
</dbReference>
<comment type="similarity">
    <text evidence="2">Belongs to the class-V pyridoxal-phosphate-dependent aminotransferase family. NifS/IscS subfamily.</text>
</comment>
<dbReference type="InterPro" id="IPR015422">
    <property type="entry name" value="PyrdxlP-dep_Trfase_small"/>
</dbReference>
<evidence type="ECO:0000313" key="13">
    <source>
        <dbReference type="Proteomes" id="UP000247832"/>
    </source>
</evidence>
<comment type="catalytic activity">
    <reaction evidence="9">
        <text>(sulfur carrier)-H + L-cysteine = (sulfur carrier)-SH + L-alanine</text>
        <dbReference type="Rhea" id="RHEA:43892"/>
        <dbReference type="Rhea" id="RHEA-COMP:14737"/>
        <dbReference type="Rhea" id="RHEA-COMP:14739"/>
        <dbReference type="ChEBI" id="CHEBI:29917"/>
        <dbReference type="ChEBI" id="CHEBI:35235"/>
        <dbReference type="ChEBI" id="CHEBI:57972"/>
        <dbReference type="ChEBI" id="CHEBI:64428"/>
        <dbReference type="EC" id="2.8.1.7"/>
    </reaction>
</comment>
<protein>
    <recommendedName>
        <fullName evidence="3">cysteine desulfurase</fullName>
        <ecNumber evidence="3">2.8.1.7</ecNumber>
    </recommendedName>
</protein>
<keyword evidence="5" id="KW-0479">Metal-binding</keyword>
<dbReference type="InterPro" id="IPR016454">
    <property type="entry name" value="Cysteine_dSase"/>
</dbReference>
<feature type="domain" description="Aminotransferase class V" evidence="11">
    <location>
        <begin position="165"/>
        <end position="391"/>
    </location>
</feature>
<dbReference type="AlphaFoldDB" id="A0A2V5LCX5"/>
<keyword evidence="7" id="KW-0408">Iron</keyword>
<dbReference type="SUPFAM" id="SSF53383">
    <property type="entry name" value="PLP-dependent transferases"/>
    <property type="match status" value="1"/>
</dbReference>
<dbReference type="Proteomes" id="UP000247832">
    <property type="component" value="Unassembled WGS sequence"/>
</dbReference>
<dbReference type="PANTHER" id="PTHR11601:SF34">
    <property type="entry name" value="CYSTEINE DESULFURASE"/>
    <property type="match status" value="1"/>
</dbReference>